<dbReference type="PANTHER" id="PTHR43464:SF19">
    <property type="entry name" value="UBIQUINONE BIOSYNTHESIS O-METHYLTRANSFERASE, MITOCHONDRIAL"/>
    <property type="match status" value="1"/>
</dbReference>
<gene>
    <name evidence="6" type="primary">ubiG</name>
    <name evidence="6" type="ORF">LZC95_04915</name>
</gene>
<dbReference type="InterPro" id="IPR010233">
    <property type="entry name" value="UbiG_MeTrfase"/>
</dbReference>
<dbReference type="GO" id="GO:0032259">
    <property type="term" value="P:methylation"/>
    <property type="evidence" value="ECO:0007669"/>
    <property type="project" value="UniProtKB-KW"/>
</dbReference>
<sequence length="250" mass="27974">MESNRHSLRGVNNAIYSELGDRWYEADDDPVALLRAESRLLGPWVAQQLEQRAGRCNVLDVGCGAGFLANDLARRGHHVTGLDFAAEALDVARAHDPTRSVTYCHGDARSLPFADGSFDAVCAMDFLEHVEDPARIVAEVSRVLAPNGLFVFHTFNRNWLAWLVIIKGVEWFVRNTPVDMHVLHLFRRPAELARICNASGLRGVRFIGSRPRFGRALWKMLRTGVVPRDFRFTFSRSTLLGYAGTALRAS</sequence>
<dbReference type="EC" id="2.1.1.64" evidence="6"/>
<evidence type="ECO:0000313" key="6">
    <source>
        <dbReference type="EMBL" id="WXA96178.1"/>
    </source>
</evidence>
<dbReference type="Proteomes" id="UP001379533">
    <property type="component" value="Chromosome"/>
</dbReference>
<dbReference type="SUPFAM" id="SSF53335">
    <property type="entry name" value="S-adenosyl-L-methionine-dependent methyltransferases"/>
    <property type="match status" value="1"/>
</dbReference>
<keyword evidence="7" id="KW-1185">Reference proteome</keyword>
<accession>A0ABZ2KBV6</accession>
<evidence type="ECO:0000259" key="5">
    <source>
        <dbReference type="Pfam" id="PF08241"/>
    </source>
</evidence>
<dbReference type="RefSeq" id="WP_394846791.1">
    <property type="nucleotide sequence ID" value="NZ_CP089982.1"/>
</dbReference>
<keyword evidence="1 6" id="KW-0489">Methyltransferase</keyword>
<dbReference type="PANTHER" id="PTHR43464">
    <property type="entry name" value="METHYLTRANSFERASE"/>
    <property type="match status" value="1"/>
</dbReference>
<dbReference type="InterPro" id="IPR029063">
    <property type="entry name" value="SAM-dependent_MTases_sf"/>
</dbReference>
<dbReference type="EC" id="2.1.1.222" evidence="6"/>
<evidence type="ECO:0000256" key="4">
    <source>
        <dbReference type="ARBA" id="ARBA00022691"/>
    </source>
</evidence>
<dbReference type="CDD" id="cd02440">
    <property type="entry name" value="AdoMet_MTases"/>
    <property type="match status" value="1"/>
</dbReference>
<keyword evidence="4" id="KW-0949">S-adenosyl-L-methionine</keyword>
<dbReference type="EMBL" id="CP089982">
    <property type="protein sequence ID" value="WXA96178.1"/>
    <property type="molecule type" value="Genomic_DNA"/>
</dbReference>
<feature type="domain" description="Methyltransferase type 11" evidence="5">
    <location>
        <begin position="59"/>
        <end position="152"/>
    </location>
</feature>
<dbReference type="InterPro" id="IPR013216">
    <property type="entry name" value="Methyltransf_11"/>
</dbReference>
<dbReference type="NCBIfam" id="TIGR01983">
    <property type="entry name" value="UbiG"/>
    <property type="match status" value="1"/>
</dbReference>
<dbReference type="GO" id="GO:0061542">
    <property type="term" value="F:3-demethylubiquinol 3-O-methyltransferase activity"/>
    <property type="evidence" value="ECO:0007669"/>
    <property type="project" value="UniProtKB-EC"/>
</dbReference>
<protein>
    <submittedName>
        <fullName evidence="6">Bifunctional 2-polyprenyl-6-hydroxyphenol methylase/3-demethylubiquinol 3-O-methyltransferase UbiG</fullName>
        <ecNumber evidence="6">2.1.1.222</ecNumber>
        <ecNumber evidence="6">2.1.1.64</ecNumber>
    </submittedName>
</protein>
<evidence type="ECO:0000313" key="7">
    <source>
        <dbReference type="Proteomes" id="UP001379533"/>
    </source>
</evidence>
<reference evidence="6 7" key="1">
    <citation type="submission" date="2021-12" db="EMBL/GenBank/DDBJ databases">
        <title>Discovery of the Pendulisporaceae a myxobacterial family with distinct sporulation behavior and unique specialized metabolism.</title>
        <authorList>
            <person name="Garcia R."/>
            <person name="Popoff A."/>
            <person name="Bader C.D."/>
            <person name="Loehr J."/>
            <person name="Walesch S."/>
            <person name="Walt C."/>
            <person name="Boldt J."/>
            <person name="Bunk B."/>
            <person name="Haeckl F.J.F.P.J."/>
            <person name="Gunesch A.P."/>
            <person name="Birkelbach J."/>
            <person name="Nuebel U."/>
            <person name="Pietschmann T."/>
            <person name="Bach T."/>
            <person name="Mueller R."/>
        </authorList>
    </citation>
    <scope>NUCLEOTIDE SEQUENCE [LARGE SCALE GENOMIC DNA]</scope>
    <source>
        <strain evidence="6 7">MSr12523</strain>
    </source>
</reference>
<evidence type="ECO:0000256" key="3">
    <source>
        <dbReference type="ARBA" id="ARBA00022688"/>
    </source>
</evidence>
<proteinExistence type="predicted"/>
<dbReference type="Pfam" id="PF08241">
    <property type="entry name" value="Methyltransf_11"/>
    <property type="match status" value="1"/>
</dbReference>
<dbReference type="Gene3D" id="3.40.50.150">
    <property type="entry name" value="Vaccinia Virus protein VP39"/>
    <property type="match status" value="1"/>
</dbReference>
<keyword evidence="3" id="KW-0831">Ubiquinone biosynthesis</keyword>
<keyword evidence="2 6" id="KW-0808">Transferase</keyword>
<dbReference type="GO" id="GO:0102208">
    <property type="term" value="F:2-polyprenyl-6-hydroxyphenol methylase activity"/>
    <property type="evidence" value="ECO:0007669"/>
    <property type="project" value="UniProtKB-EC"/>
</dbReference>
<evidence type="ECO:0000256" key="1">
    <source>
        <dbReference type="ARBA" id="ARBA00022603"/>
    </source>
</evidence>
<name>A0ABZ2KBV6_9BACT</name>
<evidence type="ECO:0000256" key="2">
    <source>
        <dbReference type="ARBA" id="ARBA00022679"/>
    </source>
</evidence>
<organism evidence="6 7">
    <name type="scientific">Pendulispora brunnea</name>
    <dbReference type="NCBI Taxonomy" id="2905690"/>
    <lineage>
        <taxon>Bacteria</taxon>
        <taxon>Pseudomonadati</taxon>
        <taxon>Myxococcota</taxon>
        <taxon>Myxococcia</taxon>
        <taxon>Myxococcales</taxon>
        <taxon>Sorangiineae</taxon>
        <taxon>Pendulisporaceae</taxon>
        <taxon>Pendulispora</taxon>
    </lineage>
</organism>